<dbReference type="GO" id="GO:0016747">
    <property type="term" value="F:acyltransferase activity, transferring groups other than amino-acyl groups"/>
    <property type="evidence" value="ECO:0007669"/>
    <property type="project" value="InterPro"/>
</dbReference>
<dbReference type="InterPro" id="IPR000182">
    <property type="entry name" value="GNAT_dom"/>
</dbReference>
<comment type="caution">
    <text evidence="2">The sequence shown here is derived from an EMBL/GenBank/DDBJ whole genome shotgun (WGS) entry which is preliminary data.</text>
</comment>
<dbReference type="AlphaFoldDB" id="A0A918BUN2"/>
<dbReference type="EMBL" id="BMQL01000001">
    <property type="protein sequence ID" value="GGQ93559.1"/>
    <property type="molecule type" value="Genomic_DNA"/>
</dbReference>
<protein>
    <submittedName>
        <fullName evidence="2">N-acetyltransferase</fullName>
    </submittedName>
</protein>
<keyword evidence="3" id="KW-1185">Reference proteome</keyword>
<name>A0A918BUN2_9DEIO</name>
<dbReference type="PROSITE" id="PS51186">
    <property type="entry name" value="GNAT"/>
    <property type="match status" value="1"/>
</dbReference>
<dbReference type="RefSeq" id="WP_189087612.1">
    <property type="nucleotide sequence ID" value="NZ_BMQL01000001.1"/>
</dbReference>
<organism evidence="2 3">
    <name type="scientific">Deinococcus ruber</name>
    <dbReference type="NCBI Taxonomy" id="1848197"/>
    <lineage>
        <taxon>Bacteria</taxon>
        <taxon>Thermotogati</taxon>
        <taxon>Deinococcota</taxon>
        <taxon>Deinococci</taxon>
        <taxon>Deinococcales</taxon>
        <taxon>Deinococcaceae</taxon>
        <taxon>Deinococcus</taxon>
    </lineage>
</organism>
<dbReference type="InterPro" id="IPR016181">
    <property type="entry name" value="Acyl_CoA_acyltransferase"/>
</dbReference>
<dbReference type="Pfam" id="PF13302">
    <property type="entry name" value="Acetyltransf_3"/>
    <property type="match status" value="1"/>
</dbReference>
<dbReference type="SUPFAM" id="SSF55729">
    <property type="entry name" value="Acyl-CoA N-acyltransferases (Nat)"/>
    <property type="match status" value="1"/>
</dbReference>
<dbReference type="Gene3D" id="3.40.630.30">
    <property type="match status" value="1"/>
</dbReference>
<dbReference type="PANTHER" id="PTHR43415:SF4">
    <property type="entry name" value="N-ACETYLTRANSFERASE DOMAIN-CONTAINING PROTEIN"/>
    <property type="match status" value="1"/>
</dbReference>
<accession>A0A918BUN2</accession>
<feature type="domain" description="N-acetyltransferase" evidence="1">
    <location>
        <begin position="5"/>
        <end position="169"/>
    </location>
</feature>
<reference evidence="2" key="2">
    <citation type="submission" date="2020-09" db="EMBL/GenBank/DDBJ databases">
        <authorList>
            <person name="Sun Q."/>
            <person name="Ohkuma M."/>
        </authorList>
    </citation>
    <scope>NUCLEOTIDE SEQUENCE</scope>
    <source>
        <strain evidence="2">JCM 31311</strain>
    </source>
</reference>
<evidence type="ECO:0000313" key="3">
    <source>
        <dbReference type="Proteomes" id="UP000603865"/>
    </source>
</evidence>
<dbReference type="Proteomes" id="UP000603865">
    <property type="component" value="Unassembled WGS sequence"/>
</dbReference>
<evidence type="ECO:0000259" key="1">
    <source>
        <dbReference type="PROSITE" id="PS51186"/>
    </source>
</evidence>
<gene>
    <name evidence="2" type="ORF">GCM10008957_01990</name>
</gene>
<evidence type="ECO:0000313" key="2">
    <source>
        <dbReference type="EMBL" id="GGQ93559.1"/>
    </source>
</evidence>
<sequence length="179" mass="20932">MPDALHLRPRTLADVPELWRWLHATPDAEWKRWDGPYFHHAVSGPSLSDYTARALTKMEQPDMRVIEIGGEMRGMVTRFWEDPAEGGWMELGIVIYDPAYWNSGYGREALRQWTAETFRDTAAHVLTLTTWSGNLRMIRAAQHTGYRECARVREARLWEGVRYDSVKLDLLRRDWEDIA</sequence>
<reference evidence="2" key="1">
    <citation type="journal article" date="2014" name="Int. J. Syst. Evol. Microbiol.">
        <title>Complete genome sequence of Corynebacterium casei LMG S-19264T (=DSM 44701T), isolated from a smear-ripened cheese.</title>
        <authorList>
            <consortium name="US DOE Joint Genome Institute (JGI-PGF)"/>
            <person name="Walter F."/>
            <person name="Albersmeier A."/>
            <person name="Kalinowski J."/>
            <person name="Ruckert C."/>
        </authorList>
    </citation>
    <scope>NUCLEOTIDE SEQUENCE</scope>
    <source>
        <strain evidence="2">JCM 31311</strain>
    </source>
</reference>
<proteinExistence type="predicted"/>
<dbReference type="PANTHER" id="PTHR43415">
    <property type="entry name" value="SPERMIDINE N(1)-ACETYLTRANSFERASE"/>
    <property type="match status" value="1"/>
</dbReference>